<dbReference type="VEuPathDB" id="FungiDB:H310_00165"/>
<dbReference type="InterPro" id="IPR036259">
    <property type="entry name" value="MFS_trans_sf"/>
</dbReference>
<keyword evidence="3 6" id="KW-0812">Transmembrane</keyword>
<feature type="transmembrane region" description="Helical" evidence="6">
    <location>
        <begin position="222"/>
        <end position="243"/>
    </location>
</feature>
<keyword evidence="4 6" id="KW-1133">Transmembrane helix</keyword>
<comment type="subcellular location">
    <subcellularLocation>
        <location evidence="1">Membrane</location>
        <topology evidence="1">Multi-pass membrane protein</topology>
    </subcellularLocation>
</comment>
<dbReference type="EMBL" id="KI913952">
    <property type="protein sequence ID" value="ETW09633.1"/>
    <property type="molecule type" value="Genomic_DNA"/>
</dbReference>
<accession>A0A024UVE2</accession>
<keyword evidence="5 6" id="KW-0472">Membrane</keyword>
<organism evidence="7">
    <name type="scientific">Aphanomyces invadans</name>
    <dbReference type="NCBI Taxonomy" id="157072"/>
    <lineage>
        <taxon>Eukaryota</taxon>
        <taxon>Sar</taxon>
        <taxon>Stramenopiles</taxon>
        <taxon>Oomycota</taxon>
        <taxon>Saprolegniomycetes</taxon>
        <taxon>Saprolegniales</taxon>
        <taxon>Verrucalvaceae</taxon>
        <taxon>Aphanomyces</taxon>
    </lineage>
</organism>
<evidence type="ECO:0000256" key="4">
    <source>
        <dbReference type="ARBA" id="ARBA00022989"/>
    </source>
</evidence>
<evidence type="ECO:0000256" key="5">
    <source>
        <dbReference type="ARBA" id="ARBA00023136"/>
    </source>
</evidence>
<feature type="transmembrane region" description="Helical" evidence="6">
    <location>
        <begin position="7"/>
        <end position="28"/>
    </location>
</feature>
<evidence type="ECO:0008006" key="8">
    <source>
        <dbReference type="Google" id="ProtNLM"/>
    </source>
</evidence>
<evidence type="ECO:0000256" key="2">
    <source>
        <dbReference type="ARBA" id="ARBA00009172"/>
    </source>
</evidence>
<name>A0A024UVE2_9STRA</name>
<feature type="transmembrane region" description="Helical" evidence="6">
    <location>
        <begin position="114"/>
        <end position="132"/>
    </location>
</feature>
<evidence type="ECO:0000313" key="7">
    <source>
        <dbReference type="EMBL" id="ETW09633.1"/>
    </source>
</evidence>
<dbReference type="InterPro" id="IPR051951">
    <property type="entry name" value="UNC-93_regulatory"/>
</dbReference>
<dbReference type="OrthoDB" id="196103at2759"/>
<dbReference type="RefSeq" id="XP_008861044.1">
    <property type="nucleotide sequence ID" value="XM_008862822.1"/>
</dbReference>
<dbReference type="AlphaFoldDB" id="A0A024UVE2"/>
<evidence type="ECO:0000256" key="3">
    <source>
        <dbReference type="ARBA" id="ARBA00022692"/>
    </source>
</evidence>
<protein>
    <recommendedName>
        <fullName evidence="8">Major facilitator superfamily (MFS) profile domain-containing protein</fullName>
    </recommendedName>
</protein>
<reference evidence="7" key="1">
    <citation type="submission" date="2013-12" db="EMBL/GenBank/DDBJ databases">
        <title>The Genome Sequence of Aphanomyces invadans NJM9701.</title>
        <authorList>
            <consortium name="The Broad Institute Genomics Platform"/>
            <person name="Russ C."/>
            <person name="Tyler B."/>
            <person name="van West P."/>
            <person name="Dieguez-Uribeondo J."/>
            <person name="Young S.K."/>
            <person name="Zeng Q."/>
            <person name="Gargeya S."/>
            <person name="Fitzgerald M."/>
            <person name="Abouelleil A."/>
            <person name="Alvarado L."/>
            <person name="Chapman S.B."/>
            <person name="Gainer-Dewar J."/>
            <person name="Goldberg J."/>
            <person name="Griggs A."/>
            <person name="Gujja S."/>
            <person name="Hansen M."/>
            <person name="Howarth C."/>
            <person name="Imamovic A."/>
            <person name="Ireland A."/>
            <person name="Larimer J."/>
            <person name="McCowan C."/>
            <person name="Murphy C."/>
            <person name="Pearson M."/>
            <person name="Poon T.W."/>
            <person name="Priest M."/>
            <person name="Roberts A."/>
            <person name="Saif S."/>
            <person name="Shea T."/>
            <person name="Sykes S."/>
            <person name="Wortman J."/>
            <person name="Nusbaum C."/>
            <person name="Birren B."/>
        </authorList>
    </citation>
    <scope>NUCLEOTIDE SEQUENCE [LARGE SCALE GENOMIC DNA]</scope>
    <source>
        <strain evidence="7">NJM9701</strain>
    </source>
</reference>
<comment type="similarity">
    <text evidence="2">Belongs to the unc-93 family.</text>
</comment>
<feature type="transmembrane region" description="Helical" evidence="6">
    <location>
        <begin position="324"/>
        <end position="343"/>
    </location>
</feature>
<dbReference type="STRING" id="157072.A0A024UVE2"/>
<dbReference type="PANTHER" id="PTHR19444:SF13">
    <property type="entry name" value="PROTEIN UNC-93 HOMOLOG A"/>
    <property type="match status" value="1"/>
</dbReference>
<dbReference type="InterPro" id="IPR010291">
    <property type="entry name" value="Ion_channel_UNC-93"/>
</dbReference>
<feature type="transmembrane region" description="Helical" evidence="6">
    <location>
        <begin position="355"/>
        <end position="374"/>
    </location>
</feature>
<dbReference type="SUPFAM" id="SSF103473">
    <property type="entry name" value="MFS general substrate transporter"/>
    <property type="match status" value="1"/>
</dbReference>
<feature type="transmembrane region" description="Helical" evidence="6">
    <location>
        <begin position="88"/>
        <end position="107"/>
    </location>
</feature>
<gene>
    <name evidence="7" type="ORF">H310_00165</name>
</gene>
<feature type="transmembrane region" description="Helical" evidence="6">
    <location>
        <begin position="381"/>
        <end position="402"/>
    </location>
</feature>
<dbReference type="Pfam" id="PF05978">
    <property type="entry name" value="UNC-93"/>
    <property type="match status" value="1"/>
</dbReference>
<evidence type="ECO:0000256" key="6">
    <source>
        <dbReference type="SAM" id="Phobius"/>
    </source>
</evidence>
<evidence type="ECO:0000256" key="1">
    <source>
        <dbReference type="ARBA" id="ARBA00004141"/>
    </source>
</evidence>
<dbReference type="GeneID" id="20077215"/>
<dbReference type="Gene3D" id="1.20.1250.20">
    <property type="entry name" value="MFS general substrate transporter like domains"/>
    <property type="match status" value="2"/>
</dbReference>
<sequence length="514" mass="55192">MKDARECIRGAVVLSVAFLLIFTSYNAIENLETSVIRGECQGCLSGSPTGICQFGDVCQDKVQFACDEACAAPFHECSSSLGSTILGVIYLTFTLSAFMGPLIPNYLGMKKSMFGSAFIYALFAFANLIVALNPTNQGLHWAIMIPAAFMEGVGASVLWIAQATYLTELSVLYAKFKHEPVVSSMGVFNGVFYSIFRMSAISGNIISSLVLSYFVWPAESLFVMYTIIGMFGAALMLALPALAKPTGNTEFAKLVPSSDPARSPTDGESSSRGGFSFQALWAVATDNRMIVLAPVFILNGLQQGFATGEFTSNVIRSSLGSGSIGYVMALYGGTNVAASYGFGKLADKYGPLSGQLVGFAAMLVAFSLCYWVPVAKCDGQWALVVVVGVLLSLGDASSTTLTSVVLGQEFPSDAVSVFSIFKVFQSGSAAASYFGFRYLRYDPTCHGTEGDPRQFSWIQFQWPGCDLDQHGADRHRVLRGLFQEVSPCAEWSVLAFSMSTARSKWMDAGSRLPP</sequence>
<dbReference type="eggNOG" id="KOG3097">
    <property type="taxonomic scope" value="Eukaryota"/>
</dbReference>
<dbReference type="GO" id="GO:0016020">
    <property type="term" value="C:membrane"/>
    <property type="evidence" value="ECO:0007669"/>
    <property type="project" value="UniProtKB-SubCell"/>
</dbReference>
<proteinExistence type="inferred from homology"/>
<dbReference type="PANTHER" id="PTHR19444">
    <property type="entry name" value="UNC-93 RELATED"/>
    <property type="match status" value="1"/>
</dbReference>
<feature type="transmembrane region" description="Helical" evidence="6">
    <location>
        <begin position="414"/>
        <end position="436"/>
    </location>
</feature>